<dbReference type="SUPFAM" id="SSF90123">
    <property type="entry name" value="ABC transporter transmembrane region"/>
    <property type="match status" value="1"/>
</dbReference>
<dbReference type="InterPro" id="IPR017871">
    <property type="entry name" value="ABC_transporter-like_CS"/>
</dbReference>
<dbReference type="InterPro" id="IPR039421">
    <property type="entry name" value="Type_1_exporter"/>
</dbReference>
<proteinExistence type="predicted"/>
<dbReference type="PROSITE" id="PS00211">
    <property type="entry name" value="ABC_TRANSPORTER_1"/>
    <property type="match status" value="1"/>
</dbReference>
<dbReference type="PROSITE" id="PS50929">
    <property type="entry name" value="ABC_TM1F"/>
    <property type="match status" value="1"/>
</dbReference>
<dbReference type="InterPro" id="IPR003439">
    <property type="entry name" value="ABC_transporter-like_ATP-bd"/>
</dbReference>
<keyword evidence="6 12" id="KW-0067">ATP-binding</keyword>
<accession>D7VGC4</accession>
<protein>
    <submittedName>
        <fullName evidence="12">ABC transporter, ATP-binding protein</fullName>
    </submittedName>
</protein>
<dbReference type="PANTHER" id="PTHR24221:SF397">
    <property type="entry name" value="ABC TRANSPORTER, ATP-BINDING TRANSMEMBRANE PROTEIN"/>
    <property type="match status" value="1"/>
</dbReference>
<dbReference type="AlphaFoldDB" id="D7VGC4"/>
<dbReference type="FunFam" id="3.40.50.300:FF:000221">
    <property type="entry name" value="Multidrug ABC transporter ATP-binding protein"/>
    <property type="match status" value="1"/>
</dbReference>
<keyword evidence="4 9" id="KW-0812">Transmembrane</keyword>
<keyword evidence="13" id="KW-1185">Reference proteome</keyword>
<keyword evidence="8 9" id="KW-0472">Membrane</keyword>
<evidence type="ECO:0000256" key="8">
    <source>
        <dbReference type="ARBA" id="ARBA00023136"/>
    </source>
</evidence>
<gene>
    <name evidence="12" type="ORF">HMPREF0766_10043</name>
</gene>
<dbReference type="GO" id="GO:0034040">
    <property type="term" value="F:ATPase-coupled lipid transmembrane transporter activity"/>
    <property type="evidence" value="ECO:0007669"/>
    <property type="project" value="TreeGrafter"/>
</dbReference>
<feature type="domain" description="ABC transporter" evidence="10">
    <location>
        <begin position="364"/>
        <end position="597"/>
    </location>
</feature>
<evidence type="ECO:0000256" key="4">
    <source>
        <dbReference type="ARBA" id="ARBA00022692"/>
    </source>
</evidence>
<dbReference type="GO" id="GO:0005886">
    <property type="term" value="C:plasma membrane"/>
    <property type="evidence" value="ECO:0007669"/>
    <property type="project" value="UniProtKB-SubCell"/>
</dbReference>
<evidence type="ECO:0000256" key="2">
    <source>
        <dbReference type="ARBA" id="ARBA00022448"/>
    </source>
</evidence>
<sequence>MKLFRIFLNKIKKISYIKIKSNMDTAAKARKKGIVRLLEIAGKEKKLLIISGLLAILHALLSLVPYVLVFYIVRELTKDTVDFGSSGQYIRYAILTAVLSMTVLYISVIISHLAAFNILFELRKFMIAKIGKLPIGYLFNRSSGALRKILADDVERIETFIAHQIPDFVKGVTLPVVTIFFLFTQDWRLALVSFIPLIILAIWIPRAYGGKNKELIRNYHQSLEDMNVGIVEYVGAIPVMKIFGTSAETFEKYGNTVRRFNVFVGEWIKNSTPAFAVFISFVSNAMLPVLIAGLYLYFNHGVTLATLLLFLILGTGYIKPLFVLNNMGMQLSVINRGVEQLDELLDEEGLVEKEVRQTPEVFDLQFENVSFSYDNKVSVLKDISFKIPEKAVVALVGPSGAGKSTVGQLIPRFWDIHSGSIRIGGIDIKEYPAAQLMELVSFVFQDSFMFQQSMYENIRMGMDKTYEEVMKAAKAAQIHEEILSLPEGYETLFGQDGVHLSGGEQQRIQLARAILKNAPVLILDEATAFADPESEYKILQAFSELIKDKTVLIIAHRLSTITDVDSILVFDKGNLTDQGTHEVLLEESELYQRMWNAHTRAKEFVI</sequence>
<dbReference type="Gene3D" id="1.20.1560.10">
    <property type="entry name" value="ABC transporter type 1, transmembrane domain"/>
    <property type="match status" value="1"/>
</dbReference>
<evidence type="ECO:0000256" key="6">
    <source>
        <dbReference type="ARBA" id="ARBA00022840"/>
    </source>
</evidence>
<dbReference type="GO" id="GO:0140359">
    <property type="term" value="F:ABC-type transporter activity"/>
    <property type="evidence" value="ECO:0007669"/>
    <property type="project" value="InterPro"/>
</dbReference>
<dbReference type="GO" id="GO:0016887">
    <property type="term" value="F:ATP hydrolysis activity"/>
    <property type="evidence" value="ECO:0007669"/>
    <property type="project" value="InterPro"/>
</dbReference>
<dbReference type="InterPro" id="IPR003593">
    <property type="entry name" value="AAA+_ATPase"/>
</dbReference>
<comment type="caution">
    <text evidence="12">The sequence shown here is derived from an EMBL/GenBank/DDBJ whole genome shotgun (WGS) entry which is preliminary data.</text>
</comment>
<dbReference type="EMBL" id="ACHA02000001">
    <property type="protein sequence ID" value="EFK60099.1"/>
    <property type="molecule type" value="Genomic_DNA"/>
</dbReference>
<dbReference type="PROSITE" id="PS50893">
    <property type="entry name" value="ABC_TRANSPORTER_2"/>
    <property type="match status" value="1"/>
</dbReference>
<feature type="transmembrane region" description="Helical" evidence="9">
    <location>
        <begin position="189"/>
        <end position="208"/>
    </location>
</feature>
<name>D7VGC4_SPHSI</name>
<evidence type="ECO:0000256" key="3">
    <source>
        <dbReference type="ARBA" id="ARBA00022475"/>
    </source>
</evidence>
<dbReference type="Gene3D" id="3.40.50.300">
    <property type="entry name" value="P-loop containing nucleotide triphosphate hydrolases"/>
    <property type="match status" value="1"/>
</dbReference>
<dbReference type="Pfam" id="PF00664">
    <property type="entry name" value="ABC_membrane"/>
    <property type="match status" value="1"/>
</dbReference>
<dbReference type="SMART" id="SM00382">
    <property type="entry name" value="AAA"/>
    <property type="match status" value="1"/>
</dbReference>
<keyword evidence="5" id="KW-0547">Nucleotide-binding</keyword>
<evidence type="ECO:0000256" key="5">
    <source>
        <dbReference type="ARBA" id="ARBA00022741"/>
    </source>
</evidence>
<dbReference type="Pfam" id="PF00005">
    <property type="entry name" value="ABC_tran"/>
    <property type="match status" value="1"/>
</dbReference>
<dbReference type="SUPFAM" id="SSF52540">
    <property type="entry name" value="P-loop containing nucleoside triphosphate hydrolases"/>
    <property type="match status" value="1"/>
</dbReference>
<evidence type="ECO:0000256" key="9">
    <source>
        <dbReference type="SAM" id="Phobius"/>
    </source>
</evidence>
<comment type="subcellular location">
    <subcellularLocation>
        <location evidence="1">Cell membrane</location>
        <topology evidence="1">Multi-pass membrane protein</topology>
    </subcellularLocation>
</comment>
<dbReference type="InterPro" id="IPR036640">
    <property type="entry name" value="ABC1_TM_sf"/>
</dbReference>
<keyword evidence="3" id="KW-1003">Cell membrane</keyword>
<evidence type="ECO:0000313" key="13">
    <source>
        <dbReference type="Proteomes" id="UP000006258"/>
    </source>
</evidence>
<feature type="transmembrane region" description="Helical" evidence="9">
    <location>
        <begin position="275"/>
        <end position="298"/>
    </location>
</feature>
<dbReference type="PANTHER" id="PTHR24221">
    <property type="entry name" value="ATP-BINDING CASSETTE SUB-FAMILY B"/>
    <property type="match status" value="1"/>
</dbReference>
<dbReference type="eggNOG" id="COG1132">
    <property type="taxonomic scope" value="Bacteria"/>
</dbReference>
<dbReference type="HOGENOM" id="CLU_000604_84_9_10"/>
<reference evidence="12" key="1">
    <citation type="submission" date="2010-07" db="EMBL/GenBank/DDBJ databases">
        <authorList>
            <person name="Muzny D."/>
            <person name="Qin X."/>
            <person name="Buhay C."/>
            <person name="Dugan-Rocha S."/>
            <person name="Ding Y."/>
            <person name="Chen G."/>
            <person name="Hawes A."/>
            <person name="Holder M."/>
            <person name="Jhangiani S."/>
            <person name="Johnson A."/>
            <person name="Khan Z."/>
            <person name="Li Z."/>
            <person name="Liu W."/>
            <person name="Liu X."/>
            <person name="Perez L."/>
            <person name="Shen H."/>
            <person name="Wang Q."/>
            <person name="Watt J."/>
            <person name="Xi L."/>
            <person name="Xin Y."/>
            <person name="Zhou J."/>
            <person name="Deng J."/>
            <person name="Jiang H."/>
            <person name="Liu Y."/>
            <person name="Qu J."/>
            <person name="Song X.-Z."/>
            <person name="Zhang L."/>
            <person name="Villasana D."/>
            <person name="Johnson A."/>
            <person name="Liu J."/>
            <person name="Liyanage D."/>
            <person name="Lorensuhewa L."/>
            <person name="Robinson T."/>
            <person name="Song A."/>
            <person name="Song B.-B."/>
            <person name="Dinh H."/>
            <person name="Thornton R."/>
            <person name="Coyle M."/>
            <person name="Francisco L."/>
            <person name="Jackson L."/>
            <person name="Javaid M."/>
            <person name="Korchina V."/>
            <person name="Kovar C."/>
            <person name="Mata R."/>
            <person name="Mathew T."/>
            <person name="Ngo R."/>
            <person name="Nguyen L."/>
            <person name="Nguyen N."/>
            <person name="Okwuonu G."/>
            <person name="Ongeri F."/>
            <person name="Pham C."/>
            <person name="Simmons D."/>
            <person name="Wilczek-Boney K."/>
            <person name="Hale W."/>
            <person name="Jakkamsetti A."/>
            <person name="Pham P."/>
            <person name="Ruth R."/>
            <person name="San Lucas F."/>
            <person name="Warren J."/>
            <person name="Zhang J."/>
            <person name="Zhao Z."/>
            <person name="Zhou C."/>
            <person name="Zhu D."/>
            <person name="Lee S."/>
            <person name="Bess C."/>
            <person name="Blankenburg K."/>
            <person name="Forbes L."/>
            <person name="Fu Q."/>
            <person name="Gubbala S."/>
            <person name="Hirani K."/>
            <person name="Jayaseelan J.C."/>
            <person name="Lara F."/>
            <person name="Munidasa M."/>
            <person name="Palculict T."/>
            <person name="Patil S."/>
            <person name="Pu L.-L."/>
            <person name="Saada N."/>
            <person name="Tang L."/>
            <person name="Weissenberger G."/>
            <person name="Zhu Y."/>
            <person name="Hemphill L."/>
            <person name="Shang Y."/>
            <person name="Youmans B."/>
            <person name="Ayvaz T."/>
            <person name="Ross M."/>
            <person name="Santibanez J."/>
            <person name="Aqrawi P."/>
            <person name="Gross S."/>
            <person name="Joshi V."/>
            <person name="Fowler G."/>
            <person name="Nazareth L."/>
            <person name="Reid J."/>
            <person name="Worley K."/>
            <person name="Petrosino J."/>
            <person name="Highlander S."/>
            <person name="Gibbs R."/>
        </authorList>
    </citation>
    <scope>NUCLEOTIDE SEQUENCE [LARGE SCALE GENOMIC DNA]</scope>
    <source>
        <strain evidence="12">ATCC 33861</strain>
    </source>
</reference>
<feature type="transmembrane region" description="Helical" evidence="9">
    <location>
        <begin position="92"/>
        <end position="120"/>
    </location>
</feature>
<feature type="domain" description="ABC transmembrane type-1" evidence="11">
    <location>
        <begin position="49"/>
        <end position="331"/>
    </location>
</feature>
<feature type="transmembrane region" description="Helical" evidence="9">
    <location>
        <begin position="304"/>
        <end position="324"/>
    </location>
</feature>
<evidence type="ECO:0000313" key="12">
    <source>
        <dbReference type="EMBL" id="EFK60099.1"/>
    </source>
</evidence>
<dbReference type="InterPro" id="IPR011527">
    <property type="entry name" value="ABC1_TM_dom"/>
</dbReference>
<organism evidence="12 13">
    <name type="scientific">Sphingobacterium spiritivorum ATCC 33861</name>
    <dbReference type="NCBI Taxonomy" id="525373"/>
    <lineage>
        <taxon>Bacteria</taxon>
        <taxon>Pseudomonadati</taxon>
        <taxon>Bacteroidota</taxon>
        <taxon>Sphingobacteriia</taxon>
        <taxon>Sphingobacteriales</taxon>
        <taxon>Sphingobacteriaceae</taxon>
        <taxon>Sphingobacterium</taxon>
    </lineage>
</organism>
<keyword evidence="2" id="KW-0813">Transport</keyword>
<keyword evidence="7 9" id="KW-1133">Transmembrane helix</keyword>
<evidence type="ECO:0000259" key="10">
    <source>
        <dbReference type="PROSITE" id="PS50893"/>
    </source>
</evidence>
<dbReference type="STRING" id="525373.HMPREF0766_10043"/>
<dbReference type="Proteomes" id="UP000006258">
    <property type="component" value="Unassembled WGS sequence"/>
</dbReference>
<evidence type="ECO:0000256" key="7">
    <source>
        <dbReference type="ARBA" id="ARBA00022989"/>
    </source>
</evidence>
<evidence type="ECO:0000259" key="11">
    <source>
        <dbReference type="PROSITE" id="PS50929"/>
    </source>
</evidence>
<evidence type="ECO:0000256" key="1">
    <source>
        <dbReference type="ARBA" id="ARBA00004651"/>
    </source>
</evidence>
<dbReference type="GO" id="GO:0005524">
    <property type="term" value="F:ATP binding"/>
    <property type="evidence" value="ECO:0007669"/>
    <property type="project" value="UniProtKB-KW"/>
</dbReference>
<dbReference type="InterPro" id="IPR027417">
    <property type="entry name" value="P-loop_NTPase"/>
</dbReference>
<feature type="transmembrane region" description="Helical" evidence="9">
    <location>
        <begin position="47"/>
        <end position="72"/>
    </location>
</feature>